<keyword evidence="3 8" id="KW-0547">Nucleotide-binding</keyword>
<dbReference type="InterPro" id="IPR033721">
    <property type="entry name" value="ProRS_core_arch_euk"/>
</dbReference>
<evidence type="ECO:0000259" key="9">
    <source>
        <dbReference type="PROSITE" id="PS50862"/>
    </source>
</evidence>
<dbReference type="EMBL" id="JACHJW010000001">
    <property type="protein sequence ID" value="MBB4957502.1"/>
    <property type="molecule type" value="Genomic_DNA"/>
</dbReference>
<evidence type="ECO:0000313" key="10">
    <source>
        <dbReference type="EMBL" id="MBB4957502.1"/>
    </source>
</evidence>
<dbReference type="InterPro" id="IPR006195">
    <property type="entry name" value="aa-tRNA-synth_II"/>
</dbReference>
<organism evidence="10 11">
    <name type="scientific">Micromonospora polyrhachis</name>
    <dbReference type="NCBI Taxonomy" id="1282883"/>
    <lineage>
        <taxon>Bacteria</taxon>
        <taxon>Bacillati</taxon>
        <taxon>Actinomycetota</taxon>
        <taxon>Actinomycetes</taxon>
        <taxon>Micromonosporales</taxon>
        <taxon>Micromonosporaceae</taxon>
        <taxon>Micromonospora</taxon>
    </lineage>
</organism>
<evidence type="ECO:0000256" key="2">
    <source>
        <dbReference type="ARBA" id="ARBA00022598"/>
    </source>
</evidence>
<dbReference type="SUPFAM" id="SSF55681">
    <property type="entry name" value="Class II aaRS and biotin synthetases"/>
    <property type="match status" value="1"/>
</dbReference>
<dbReference type="InterPro" id="IPR016061">
    <property type="entry name" value="Pro-tRNA_ligase_II_C"/>
</dbReference>
<dbReference type="PANTHER" id="PTHR43382">
    <property type="entry name" value="PROLYL-TRNA SYNTHETASE"/>
    <property type="match status" value="1"/>
</dbReference>
<dbReference type="InterPro" id="IPR002314">
    <property type="entry name" value="aa-tRNA-synt_IIb"/>
</dbReference>
<dbReference type="InterPro" id="IPR002316">
    <property type="entry name" value="Pro-tRNA-ligase_IIa"/>
</dbReference>
<dbReference type="Gene3D" id="3.40.50.800">
    <property type="entry name" value="Anticodon-binding domain"/>
    <property type="match status" value="1"/>
</dbReference>
<dbReference type="InterPro" id="IPR004499">
    <property type="entry name" value="Pro-tRNA-ligase_IIa_arc-type"/>
</dbReference>
<evidence type="ECO:0000256" key="7">
    <source>
        <dbReference type="ARBA" id="ARBA00047671"/>
    </source>
</evidence>
<gene>
    <name evidence="8" type="primary">proS</name>
    <name evidence="10" type="ORF">FHR38_001235</name>
</gene>
<evidence type="ECO:0000256" key="5">
    <source>
        <dbReference type="ARBA" id="ARBA00022917"/>
    </source>
</evidence>
<keyword evidence="2 8" id="KW-0436">Ligase</keyword>
<evidence type="ECO:0000256" key="8">
    <source>
        <dbReference type="HAMAP-Rule" id="MF_01571"/>
    </source>
</evidence>
<comment type="domain">
    <text evidence="8">Consists of three domains: the N-terminal catalytic domain, the anticodon-binding domain and the C-terminal extension.</text>
</comment>
<dbReference type="FunFam" id="3.30.930.10:FF:000037">
    <property type="entry name" value="Proline--tRNA ligase"/>
    <property type="match status" value="1"/>
</dbReference>
<dbReference type="PROSITE" id="PS50862">
    <property type="entry name" value="AA_TRNA_LIGASE_II"/>
    <property type="match status" value="1"/>
</dbReference>
<dbReference type="GO" id="GO:0006433">
    <property type="term" value="P:prolyl-tRNA aminoacylation"/>
    <property type="evidence" value="ECO:0007669"/>
    <property type="project" value="UniProtKB-UniRule"/>
</dbReference>
<comment type="subunit">
    <text evidence="8">Homodimer.</text>
</comment>
<keyword evidence="1 8" id="KW-0963">Cytoplasm</keyword>
<dbReference type="Pfam" id="PF00587">
    <property type="entry name" value="tRNA-synt_2b"/>
    <property type="match status" value="1"/>
</dbReference>
<comment type="catalytic activity">
    <reaction evidence="7 8">
        <text>tRNA(Pro) + L-proline + ATP = L-prolyl-tRNA(Pro) + AMP + diphosphate</text>
        <dbReference type="Rhea" id="RHEA:14305"/>
        <dbReference type="Rhea" id="RHEA-COMP:9700"/>
        <dbReference type="Rhea" id="RHEA-COMP:9702"/>
        <dbReference type="ChEBI" id="CHEBI:30616"/>
        <dbReference type="ChEBI" id="CHEBI:33019"/>
        <dbReference type="ChEBI" id="CHEBI:60039"/>
        <dbReference type="ChEBI" id="CHEBI:78442"/>
        <dbReference type="ChEBI" id="CHEBI:78532"/>
        <dbReference type="ChEBI" id="CHEBI:456215"/>
        <dbReference type="EC" id="6.1.1.15"/>
    </reaction>
</comment>
<dbReference type="EC" id="6.1.1.15" evidence="8"/>
<protein>
    <recommendedName>
        <fullName evidence="8">Proline--tRNA ligase</fullName>
        <ecNumber evidence="8">6.1.1.15</ecNumber>
    </recommendedName>
    <alternativeName>
        <fullName evidence="8">Prolyl-tRNA synthetase</fullName>
        <shortName evidence="8">ProRS</shortName>
    </alternativeName>
</protein>
<comment type="function">
    <text evidence="8">Catalyzes the attachment of proline to tRNA(Pro) in a two-step reaction: proline is first activated by ATP to form Pro-AMP and then transferred to the acceptor end of tRNA(Pro).</text>
</comment>
<dbReference type="InterPro" id="IPR036621">
    <property type="entry name" value="Anticodon-bd_dom_sf"/>
</dbReference>
<dbReference type="CDD" id="cd00778">
    <property type="entry name" value="ProRS_core_arch_euk"/>
    <property type="match status" value="1"/>
</dbReference>
<dbReference type="GO" id="GO:0005524">
    <property type="term" value="F:ATP binding"/>
    <property type="evidence" value="ECO:0007669"/>
    <property type="project" value="UniProtKB-UniRule"/>
</dbReference>
<evidence type="ECO:0000256" key="3">
    <source>
        <dbReference type="ARBA" id="ARBA00022741"/>
    </source>
</evidence>
<evidence type="ECO:0000256" key="1">
    <source>
        <dbReference type="ARBA" id="ARBA00022490"/>
    </source>
</evidence>
<keyword evidence="6 8" id="KW-0030">Aminoacyl-tRNA synthetase</keyword>
<feature type="domain" description="Aminoacyl-transfer RNA synthetases class-II family profile" evidence="9">
    <location>
        <begin position="32"/>
        <end position="281"/>
    </location>
</feature>
<dbReference type="Proteomes" id="UP000578819">
    <property type="component" value="Unassembled WGS sequence"/>
</dbReference>
<evidence type="ECO:0000256" key="6">
    <source>
        <dbReference type="ARBA" id="ARBA00023146"/>
    </source>
</evidence>
<comment type="similarity">
    <text evidence="8">Belongs to the class-II aminoacyl-tRNA synthetase family. ProS type 3 subfamily.</text>
</comment>
<dbReference type="AlphaFoldDB" id="A0A7W7SMG8"/>
<dbReference type="HAMAP" id="MF_01571">
    <property type="entry name" value="Pro_tRNA_synth_type3"/>
    <property type="match status" value="1"/>
</dbReference>
<dbReference type="GO" id="GO:0017101">
    <property type="term" value="C:aminoacyl-tRNA synthetase multienzyme complex"/>
    <property type="evidence" value="ECO:0007669"/>
    <property type="project" value="TreeGrafter"/>
</dbReference>
<dbReference type="SUPFAM" id="SSF52954">
    <property type="entry name" value="Class II aaRS ABD-related"/>
    <property type="match status" value="1"/>
</dbReference>
<keyword evidence="11" id="KW-1185">Reference proteome</keyword>
<evidence type="ECO:0000313" key="11">
    <source>
        <dbReference type="Proteomes" id="UP000578819"/>
    </source>
</evidence>
<proteinExistence type="inferred from homology"/>
<comment type="caution">
    <text evidence="10">The sequence shown here is derived from an EMBL/GenBank/DDBJ whole genome shotgun (WGS) entry which is preliminary data.</text>
</comment>
<dbReference type="Gene3D" id="3.30.930.10">
    <property type="entry name" value="Bira Bifunctional Protein, Domain 2"/>
    <property type="match status" value="1"/>
</dbReference>
<dbReference type="GO" id="GO:0004827">
    <property type="term" value="F:proline-tRNA ligase activity"/>
    <property type="evidence" value="ECO:0007669"/>
    <property type="project" value="UniProtKB-UniRule"/>
</dbReference>
<comment type="subcellular location">
    <subcellularLocation>
        <location evidence="8">Cytoplasm</location>
    </subcellularLocation>
</comment>
<dbReference type="InterPro" id="IPR045864">
    <property type="entry name" value="aa-tRNA-synth_II/BPL/LPL"/>
</dbReference>
<name>A0A7W7SMG8_9ACTN</name>
<sequence length="468" mass="51112">MARVLTPRAEDFPRWFQDLIAKAKLADNGPVRGTMVIRPAGYAIWERMQAEMDARIKVTGAENAYFPLFIPESYLKREAQHVEGFSPELAVVTHGGGKQLAEPVVVRPTSETVIGEFMAKWIDSYRDLPLLLNQWANVVRWELRPRIFLRTSEFLWQEGHTAHVDEADARAYARRILHEVYEDFMVNVLGIPVLVGRKTNRERFAGATSTYTLEGMMGDGKALQLGTSHELGQNFAKAFEMTFTSAAGSVEHAWTTSWGTTTRMIGGMIMVHGDDNGLRVPPRLAPVQAHIMVVKAGDGVTEAAAKLRDALRDAGVRVALDDRTDTPFGRRAVDAELKGYPVRVEVGPRDLAAGNAVVVRRTNGSKTPVPVADVVASVLAALEADQQALYDEALALRESRTTTVATLDEAIEAAATGWARVPWSAVGEQGELTANGKGVTVRCLVRADGSVPDSADEPDLVAILARAY</sequence>
<dbReference type="RefSeq" id="WP_184533547.1">
    <property type="nucleotide sequence ID" value="NZ_JACHJW010000001.1"/>
</dbReference>
<dbReference type="InterPro" id="IPR004154">
    <property type="entry name" value="Anticodon-bd"/>
</dbReference>
<dbReference type="PRINTS" id="PR01046">
    <property type="entry name" value="TRNASYNTHPRO"/>
</dbReference>
<dbReference type="Pfam" id="PF03129">
    <property type="entry name" value="HGTP_anticodon"/>
    <property type="match status" value="1"/>
</dbReference>
<evidence type="ECO:0000256" key="4">
    <source>
        <dbReference type="ARBA" id="ARBA00022840"/>
    </source>
</evidence>
<accession>A0A7W7SMG8</accession>
<reference evidence="10 11" key="1">
    <citation type="submission" date="2020-08" db="EMBL/GenBank/DDBJ databases">
        <title>Sequencing the genomes of 1000 actinobacteria strains.</title>
        <authorList>
            <person name="Klenk H.-P."/>
        </authorList>
    </citation>
    <scope>NUCLEOTIDE SEQUENCE [LARGE SCALE GENOMIC DNA]</scope>
    <source>
        <strain evidence="10 11">DSM 45886</strain>
    </source>
</reference>
<keyword evidence="4 8" id="KW-0067">ATP-binding</keyword>
<dbReference type="SMART" id="SM00946">
    <property type="entry name" value="ProRS-C_1"/>
    <property type="match status" value="1"/>
</dbReference>
<keyword evidence="5 8" id="KW-0648">Protein biosynthesis</keyword>
<dbReference type="PANTHER" id="PTHR43382:SF3">
    <property type="entry name" value="PROLINE--TRNA LIGASE, CHLOROPLASTIC_MITOCHONDRIAL"/>
    <property type="match status" value="1"/>
</dbReference>
<dbReference type="NCBIfam" id="TIGR00408">
    <property type="entry name" value="proS_fam_I"/>
    <property type="match status" value="1"/>
</dbReference>
<dbReference type="GO" id="GO:0005737">
    <property type="term" value="C:cytoplasm"/>
    <property type="evidence" value="ECO:0007669"/>
    <property type="project" value="UniProtKB-SubCell"/>
</dbReference>